<reference evidence="1 2" key="1">
    <citation type="journal article" date="2010" name="J. Bacteriol.">
        <title>Genome sequence of the milbemycin-producing bacterium Streptomyces bingchenggensis.</title>
        <authorList>
            <person name="Wang X.J."/>
            <person name="Yan Y.J."/>
            <person name="Zhang B."/>
            <person name="An J."/>
            <person name="Wang J.J."/>
            <person name="Tian J."/>
            <person name="Jiang L."/>
            <person name="Chen Y.H."/>
            <person name="Huang S.X."/>
            <person name="Yin M."/>
            <person name="Zhang J."/>
            <person name="Gao A.L."/>
            <person name="Liu C.X."/>
            <person name="Zhu Z.X."/>
            <person name="Xiang W.S."/>
        </authorList>
    </citation>
    <scope>NUCLEOTIDE SEQUENCE [LARGE SCALE GENOMIC DNA]</scope>
    <source>
        <strain evidence="1 2">BCW-1</strain>
    </source>
</reference>
<evidence type="ECO:0000313" key="2">
    <source>
        <dbReference type="Proteomes" id="UP000000377"/>
    </source>
</evidence>
<name>D7CDI9_STRBB</name>
<dbReference type="KEGG" id="sbh:SBI_09913"/>
<dbReference type="Proteomes" id="UP000000377">
    <property type="component" value="Chromosome"/>
</dbReference>
<dbReference type="HOGENOM" id="CLU_3239998_0_0_11"/>
<gene>
    <name evidence="1" type="ordered locus">SBI_09913</name>
</gene>
<accession>D7CDI9</accession>
<evidence type="ECO:0000313" key="1">
    <source>
        <dbReference type="EMBL" id="ADI13031.1"/>
    </source>
</evidence>
<dbReference type="AlphaFoldDB" id="D7CDI9"/>
<dbReference type="EMBL" id="CP002047">
    <property type="protein sequence ID" value="ADI13031.1"/>
    <property type="molecule type" value="Genomic_DNA"/>
</dbReference>
<sequence>MLRAGRACRLTPRSHTISVIVLLEERANAIASHLSSSEYRFEY</sequence>
<keyword evidence="2" id="KW-1185">Reference proteome</keyword>
<protein>
    <submittedName>
        <fullName evidence="1">Uncharacterized protein</fullName>
    </submittedName>
</protein>
<proteinExistence type="predicted"/>
<organism evidence="1 2">
    <name type="scientific">Streptomyces bingchenggensis (strain BCW-1)</name>
    <dbReference type="NCBI Taxonomy" id="749414"/>
    <lineage>
        <taxon>Bacteria</taxon>
        <taxon>Bacillati</taxon>
        <taxon>Actinomycetota</taxon>
        <taxon>Actinomycetes</taxon>
        <taxon>Kitasatosporales</taxon>
        <taxon>Streptomycetaceae</taxon>
        <taxon>Streptomyces</taxon>
    </lineage>
</organism>